<dbReference type="InterPro" id="IPR002878">
    <property type="entry name" value="ChsH2_C"/>
</dbReference>
<evidence type="ECO:0000313" key="4">
    <source>
        <dbReference type="Proteomes" id="UP000282551"/>
    </source>
</evidence>
<evidence type="ECO:0000313" key="3">
    <source>
        <dbReference type="EMBL" id="VEG50541.1"/>
    </source>
</evidence>
<reference evidence="3 4" key="1">
    <citation type="submission" date="2018-12" db="EMBL/GenBank/DDBJ databases">
        <authorList>
            <consortium name="Pathogen Informatics"/>
        </authorList>
    </citation>
    <scope>NUCLEOTIDE SEQUENCE [LARGE SCALE GENOMIC DNA]</scope>
    <source>
        <strain evidence="3 4">NCTC10485</strain>
    </source>
</reference>
<dbReference type="Pfam" id="PF01796">
    <property type="entry name" value="OB_ChsH2_C"/>
    <property type="match status" value="1"/>
</dbReference>
<dbReference type="EMBL" id="LR134355">
    <property type="protein sequence ID" value="VEG50541.1"/>
    <property type="molecule type" value="Genomic_DNA"/>
</dbReference>
<sequence length="141" mass="14753">MSDTIPMPIPIVGYLELADPPHLNVAVCTNCAAYYFDRRDACASCFGTSFATKPVATTGTLETFTVVEVAAPGVAVPYVAGVVDCDGISVRANIVDVEPNTAGVRFGMPLQLTTFDIGTDDEGRTAVGFGFRPVASGEDAR</sequence>
<dbReference type="InterPro" id="IPR022002">
    <property type="entry name" value="ChsH2_Znr"/>
</dbReference>
<proteinExistence type="predicted"/>
<dbReference type="InterPro" id="IPR052513">
    <property type="entry name" value="Thioester_dehydratase-like"/>
</dbReference>
<feature type="domain" description="ChsH2 rubredoxin-like zinc ribbon" evidence="2">
    <location>
        <begin position="18"/>
        <end position="50"/>
    </location>
</feature>
<protein>
    <submittedName>
        <fullName evidence="3">Putative nucleic-acid-binding protein containing a Zn-ribbon</fullName>
    </submittedName>
</protein>
<feature type="domain" description="ChsH2 C-terminal OB-fold" evidence="1">
    <location>
        <begin position="54"/>
        <end position="113"/>
    </location>
</feature>
<gene>
    <name evidence="3" type="ORF">NCTC10485_04859</name>
</gene>
<organism evidence="3 4">
    <name type="scientific">Mycolicibacterium chitae</name>
    <name type="common">Mycobacterium chitae</name>
    <dbReference type="NCBI Taxonomy" id="1792"/>
    <lineage>
        <taxon>Bacteria</taxon>
        <taxon>Bacillati</taxon>
        <taxon>Actinomycetota</taxon>
        <taxon>Actinomycetes</taxon>
        <taxon>Mycobacteriales</taxon>
        <taxon>Mycobacteriaceae</taxon>
        <taxon>Mycolicibacterium</taxon>
    </lineage>
</organism>
<keyword evidence="4" id="KW-1185">Reference proteome</keyword>
<evidence type="ECO:0000259" key="2">
    <source>
        <dbReference type="Pfam" id="PF12172"/>
    </source>
</evidence>
<name>A0A3S4SD54_MYCCI</name>
<dbReference type="AlphaFoldDB" id="A0A3S4SD54"/>
<dbReference type="Proteomes" id="UP000282551">
    <property type="component" value="Chromosome"/>
</dbReference>
<dbReference type="PANTHER" id="PTHR34075:SF5">
    <property type="entry name" value="BLR3430 PROTEIN"/>
    <property type="match status" value="1"/>
</dbReference>
<accession>A0A3S4SD54</accession>
<dbReference type="Pfam" id="PF12172">
    <property type="entry name" value="zf-ChsH2"/>
    <property type="match status" value="1"/>
</dbReference>
<dbReference type="RefSeq" id="WP_235666280.1">
    <property type="nucleotide sequence ID" value="NZ_AP022604.1"/>
</dbReference>
<dbReference type="SUPFAM" id="SSF50249">
    <property type="entry name" value="Nucleic acid-binding proteins"/>
    <property type="match status" value="1"/>
</dbReference>
<dbReference type="PANTHER" id="PTHR34075">
    <property type="entry name" value="BLR3430 PROTEIN"/>
    <property type="match status" value="1"/>
</dbReference>
<evidence type="ECO:0000259" key="1">
    <source>
        <dbReference type="Pfam" id="PF01796"/>
    </source>
</evidence>
<dbReference type="InterPro" id="IPR012340">
    <property type="entry name" value="NA-bd_OB-fold"/>
</dbReference>